<organism evidence="2 3">
    <name type="scientific">Rangifer tarandus platyrhynchus</name>
    <name type="common">Svalbard reindeer</name>
    <dbReference type="NCBI Taxonomy" id="3082113"/>
    <lineage>
        <taxon>Eukaryota</taxon>
        <taxon>Metazoa</taxon>
        <taxon>Chordata</taxon>
        <taxon>Craniata</taxon>
        <taxon>Vertebrata</taxon>
        <taxon>Euteleostomi</taxon>
        <taxon>Mammalia</taxon>
        <taxon>Eutheria</taxon>
        <taxon>Laurasiatheria</taxon>
        <taxon>Artiodactyla</taxon>
        <taxon>Ruminantia</taxon>
        <taxon>Pecora</taxon>
        <taxon>Cervidae</taxon>
        <taxon>Odocoileinae</taxon>
        <taxon>Rangifer</taxon>
    </lineage>
</organism>
<feature type="compositionally biased region" description="Low complexity" evidence="1">
    <location>
        <begin position="122"/>
        <end position="135"/>
    </location>
</feature>
<evidence type="ECO:0000313" key="2">
    <source>
        <dbReference type="EMBL" id="CAI9169256.1"/>
    </source>
</evidence>
<keyword evidence="3" id="KW-1185">Reference proteome</keyword>
<protein>
    <submittedName>
        <fullName evidence="2">Uncharacterized protein</fullName>
    </submittedName>
</protein>
<proteinExistence type="predicted"/>
<gene>
    <name evidence="2" type="ORF">MRATA1EN1_LOCUS18218</name>
</gene>
<feature type="compositionally biased region" description="Low complexity" evidence="1">
    <location>
        <begin position="142"/>
        <end position="153"/>
    </location>
</feature>
<evidence type="ECO:0000313" key="3">
    <source>
        <dbReference type="Proteomes" id="UP001176941"/>
    </source>
</evidence>
<name>A0ABN8Z838_RANTA</name>
<feature type="region of interest" description="Disordered" evidence="1">
    <location>
        <begin position="1"/>
        <end position="217"/>
    </location>
</feature>
<sequence>MGWEPAELSKGVEPLAYHSLPPPPHCREAERASNFAPIRGRSSPGSPCWATGPPPAELEELRRAPRQPRRGERSLPSRASPLCAPPPPGPRPAGSAGDRTSPGRALCICKAEPGSPRLPTPGRRSAAAGAAVGARTPRCHVPAARPAIASPSRYISAGQGTPGGAEDEGARAWAPANCQRLPSRRGARSPRPPRTRLGRSSSWSCDRGGGGARRSSA</sequence>
<feature type="compositionally biased region" description="Gly residues" evidence="1">
    <location>
        <begin position="207"/>
        <end position="217"/>
    </location>
</feature>
<feature type="compositionally biased region" description="Basic and acidic residues" evidence="1">
    <location>
        <begin position="59"/>
        <end position="75"/>
    </location>
</feature>
<dbReference type="Proteomes" id="UP001176941">
    <property type="component" value="Chromosome 29"/>
</dbReference>
<dbReference type="EMBL" id="OX459965">
    <property type="protein sequence ID" value="CAI9169256.1"/>
    <property type="molecule type" value="Genomic_DNA"/>
</dbReference>
<reference evidence="2" key="1">
    <citation type="submission" date="2023-04" db="EMBL/GenBank/DDBJ databases">
        <authorList>
            <consortium name="ELIXIR-Norway"/>
        </authorList>
    </citation>
    <scope>NUCLEOTIDE SEQUENCE [LARGE SCALE GENOMIC DNA]</scope>
</reference>
<feature type="compositionally biased region" description="Basic residues" evidence="1">
    <location>
        <begin position="182"/>
        <end position="197"/>
    </location>
</feature>
<accession>A0ABN8Z838</accession>
<evidence type="ECO:0000256" key="1">
    <source>
        <dbReference type="SAM" id="MobiDB-lite"/>
    </source>
</evidence>